<dbReference type="Proteomes" id="UP000283269">
    <property type="component" value="Unassembled WGS sequence"/>
</dbReference>
<name>A0A409XEN4_PSICY</name>
<evidence type="ECO:0000313" key="2">
    <source>
        <dbReference type="Proteomes" id="UP000283269"/>
    </source>
</evidence>
<evidence type="ECO:0000313" key="1">
    <source>
        <dbReference type="EMBL" id="PPQ89248.1"/>
    </source>
</evidence>
<dbReference type="STRING" id="93625.A0A409XEN4"/>
<accession>A0A409XEN4</accession>
<dbReference type="OrthoDB" id="185373at2759"/>
<dbReference type="Gene3D" id="1.25.40.10">
    <property type="entry name" value="Tetratricopeptide repeat domain"/>
    <property type="match status" value="1"/>
</dbReference>
<protein>
    <submittedName>
        <fullName evidence="1">Uncharacterized protein</fullName>
    </submittedName>
</protein>
<proteinExistence type="predicted"/>
<dbReference type="InParanoid" id="A0A409XEN4"/>
<comment type="caution">
    <text evidence="1">The sequence shown here is derived from an EMBL/GenBank/DDBJ whole genome shotgun (WGS) entry which is preliminary data.</text>
</comment>
<dbReference type="EMBL" id="NHYD01001919">
    <property type="protein sequence ID" value="PPQ89248.1"/>
    <property type="molecule type" value="Genomic_DNA"/>
</dbReference>
<dbReference type="InterPro" id="IPR011990">
    <property type="entry name" value="TPR-like_helical_dom_sf"/>
</dbReference>
<organism evidence="1 2">
    <name type="scientific">Psilocybe cyanescens</name>
    <dbReference type="NCBI Taxonomy" id="93625"/>
    <lineage>
        <taxon>Eukaryota</taxon>
        <taxon>Fungi</taxon>
        <taxon>Dikarya</taxon>
        <taxon>Basidiomycota</taxon>
        <taxon>Agaricomycotina</taxon>
        <taxon>Agaricomycetes</taxon>
        <taxon>Agaricomycetidae</taxon>
        <taxon>Agaricales</taxon>
        <taxon>Agaricineae</taxon>
        <taxon>Strophariaceae</taxon>
        <taxon>Psilocybe</taxon>
    </lineage>
</organism>
<gene>
    <name evidence="1" type="ORF">CVT25_001327</name>
</gene>
<sequence>MHLAIRSQCVHFARTRFKSSTLNAPLQQRRPFSGTSHARHGAVVPFSRSAHSIVDPPASKDFPINVIETQQSIRALSALVEQGKLDKARQVLADILDRIPADGEVDVYRQVKHVIAPQDAVSPAAIDLIMQLGLASASRGYSHFTREEVLPLLVESELHSQVERELETAESAPSPINRVFEDTSDDYVVPSEPAPVRPSVMDLIEAQLPALLPEPTQGDASIFEEEEIELLDSTPAHPSEHIHNTSIGLLDKTLLAGLYEDAYKLLLDMCELGVHIPPHPKYAYVALSILQSNKHLSVDQTDRFIAWLNLIPPVNKTTPESWEQVTSALSKIEQHFLQDETPDIPVATRKIVLLASKGYVDRAQRLIDVVVRSLGAARLMPYVEQVEEAFTEYTVNEKQPLAKLFRAKSIFRNKVLTALVFSMRADEAVPLLDMDGSWALHKLTTKLLVGAAKQRSPDAPLARAMAFLGKDVAPSELYKHTIEPPVDFHGDLVLGAKYLKAMLATRARVPHSGTIATFLALYLATGRTRIARTLFDRAHRSTLLNSKCYTLAEMLFYHQHRLYDLVIETFVEHFYLFGVDRRLVLERYAAHRARRAERPHLPVRFHYSARTAPFAGKKLFPENYHRTLLWHALIRTTPPPQRKHVYLAFLAQAQAHRAVLAGDRFALRTDGAVGAYSVKSRFSSSSFTPFFDPMMRRYGATAGHRIMRDILDLGLAPHIYVYTELAKFYSRADDAARVFEIVDRLEAGESFKYQPPARGEAFQVLLPSPDLAFYIAILRGFVMNRNVEAAERVVERITRVFYDARTNYPFYAEALEDLEGLKTHGDAWMPPLYRSEDTNSQIENEIGMELQQ</sequence>
<dbReference type="AlphaFoldDB" id="A0A409XEN4"/>
<reference evidence="1 2" key="1">
    <citation type="journal article" date="2018" name="Evol. Lett.">
        <title>Horizontal gene cluster transfer increased hallucinogenic mushroom diversity.</title>
        <authorList>
            <person name="Reynolds H.T."/>
            <person name="Vijayakumar V."/>
            <person name="Gluck-Thaler E."/>
            <person name="Korotkin H.B."/>
            <person name="Matheny P.B."/>
            <person name="Slot J.C."/>
        </authorList>
    </citation>
    <scope>NUCLEOTIDE SEQUENCE [LARGE SCALE GENOMIC DNA]</scope>
    <source>
        <strain evidence="1 2">2631</strain>
    </source>
</reference>
<keyword evidence="2" id="KW-1185">Reference proteome</keyword>